<proteinExistence type="predicted"/>
<name>A0ABU6P0G8_9BACI</name>
<organism evidence="1 2">
    <name type="scientific">Metabacillus fastidiosus</name>
    <dbReference type="NCBI Taxonomy" id="1458"/>
    <lineage>
        <taxon>Bacteria</taxon>
        <taxon>Bacillati</taxon>
        <taxon>Bacillota</taxon>
        <taxon>Bacilli</taxon>
        <taxon>Bacillales</taxon>
        <taxon>Bacillaceae</taxon>
        <taxon>Metabacillus</taxon>
    </lineage>
</organism>
<gene>
    <name evidence="1" type="ORF">P9271_16260</name>
</gene>
<sequence length="119" mass="14131">MIIEVENIFHYKLPKKYLNFLSLVNGLEFNGFIIYGIDSYLLSCKVNQQIIGLIYSNKIWYENEEQKQYIFLGESNISWYCFDLIEKEFIELDNPSGELVSKYTDFETMLDKILEDSLL</sequence>
<dbReference type="SUPFAM" id="SSF160631">
    <property type="entry name" value="SMI1/KNR4-like"/>
    <property type="match status" value="1"/>
</dbReference>
<evidence type="ECO:0000313" key="2">
    <source>
        <dbReference type="Proteomes" id="UP001342826"/>
    </source>
</evidence>
<dbReference type="RefSeq" id="WP_328015584.1">
    <property type="nucleotide sequence ID" value="NZ_JARTFS010000013.1"/>
</dbReference>
<dbReference type="NCBIfam" id="NF038335">
    <property type="entry name" value="YPO0640_fam"/>
    <property type="match status" value="1"/>
</dbReference>
<protein>
    <submittedName>
        <fullName evidence="1">YrhA family protein</fullName>
    </submittedName>
</protein>
<comment type="caution">
    <text evidence="1">The sequence shown here is derived from an EMBL/GenBank/DDBJ whole genome shotgun (WGS) entry which is preliminary data.</text>
</comment>
<accession>A0ABU6P0G8</accession>
<dbReference type="InterPro" id="IPR037883">
    <property type="entry name" value="Knr4/Smi1-like_sf"/>
</dbReference>
<dbReference type="Pfam" id="PF14568">
    <property type="entry name" value="SUKH_6"/>
    <property type="match status" value="1"/>
</dbReference>
<dbReference type="EMBL" id="JARTFS010000013">
    <property type="protein sequence ID" value="MED4402859.1"/>
    <property type="molecule type" value="Genomic_DNA"/>
</dbReference>
<keyword evidence="2" id="KW-1185">Reference proteome</keyword>
<dbReference type="Gene3D" id="3.40.1580.10">
    <property type="entry name" value="SMI1/KNR4-like"/>
    <property type="match status" value="1"/>
</dbReference>
<dbReference type="Proteomes" id="UP001342826">
    <property type="component" value="Unassembled WGS sequence"/>
</dbReference>
<evidence type="ECO:0000313" key="1">
    <source>
        <dbReference type="EMBL" id="MED4402859.1"/>
    </source>
</evidence>
<reference evidence="1 2" key="1">
    <citation type="submission" date="2023-03" db="EMBL/GenBank/DDBJ databases">
        <title>Bacillus Genome Sequencing.</title>
        <authorList>
            <person name="Dunlap C."/>
        </authorList>
    </citation>
    <scope>NUCLEOTIDE SEQUENCE [LARGE SCALE GENOMIC DNA]</scope>
    <source>
        <strain evidence="1 2">NRS-1717</strain>
    </source>
</reference>